<comment type="catalytic activity">
    <reaction evidence="4">
        <text>cyclic dehypoxanthinylfutalosinate = 1,4-dihydroxy-6-naphthoate + dihydroxyacetone</text>
        <dbReference type="Rhea" id="RHEA:33087"/>
        <dbReference type="ChEBI" id="CHEBI:16016"/>
        <dbReference type="ChEBI" id="CHEBI:64254"/>
        <dbReference type="ChEBI" id="CHEBI:64270"/>
        <dbReference type="EC" id="4.1.99.29"/>
    </reaction>
</comment>
<dbReference type="Pfam" id="PF02621">
    <property type="entry name" value="VitK2_biosynth"/>
    <property type="match status" value="1"/>
</dbReference>
<dbReference type="UniPathway" id="UPA00079"/>
<comment type="function">
    <text evidence="4">Catalyzes the conversion of cyclic dehypoxanthine futalosine (cyclic DHFL) into 1,4-dihydroxy-6-naphthoate, a step in the biosynthesis of menaquinone (MK, vitamin K2).</text>
</comment>
<comment type="pathway">
    <text evidence="1 4">Quinol/quinone metabolism; menaquinone biosynthesis.</text>
</comment>
<comment type="similarity">
    <text evidence="4">Belongs to the MqnA/MqnD family. MqnD subfamily.</text>
</comment>
<dbReference type="InterPro" id="IPR030869">
    <property type="entry name" value="MqnD"/>
</dbReference>
<dbReference type="EMBL" id="CP019645">
    <property type="protein sequence ID" value="AQQ60308.1"/>
    <property type="molecule type" value="Genomic_DNA"/>
</dbReference>
<evidence type="ECO:0000256" key="4">
    <source>
        <dbReference type="HAMAP-Rule" id="MF_00996"/>
    </source>
</evidence>
<protein>
    <recommendedName>
        <fullName evidence="4">1,4-dihydroxy-6-naphtoate synthase</fullName>
        <ecNumber evidence="4">4.1.99.29</ecNumber>
    </recommendedName>
    <alternativeName>
        <fullName evidence="4">Menaquinone biosynthetic enzyme MqnD</fullName>
    </alternativeName>
</protein>
<dbReference type="InterPro" id="IPR003773">
    <property type="entry name" value="Menaquinone_biosynth"/>
</dbReference>
<dbReference type="Proteomes" id="UP000188298">
    <property type="component" value="Chromosome"/>
</dbReference>
<feature type="active site" description="Proton acceptor" evidence="4">
    <location>
        <position position="153"/>
    </location>
</feature>
<name>A0A1Q2LIP4_9HELI</name>
<evidence type="ECO:0000313" key="5">
    <source>
        <dbReference type="EMBL" id="AQQ60308.1"/>
    </source>
</evidence>
<keyword evidence="5" id="KW-0436">Ligase</keyword>
<evidence type="ECO:0000256" key="1">
    <source>
        <dbReference type="ARBA" id="ARBA00004863"/>
    </source>
</evidence>
<dbReference type="GO" id="GO:0016830">
    <property type="term" value="F:carbon-carbon lyase activity"/>
    <property type="evidence" value="ECO:0007669"/>
    <property type="project" value="UniProtKB-UniRule"/>
</dbReference>
<dbReference type="HAMAP" id="MF_00996">
    <property type="entry name" value="MqnD"/>
    <property type="match status" value="1"/>
</dbReference>
<dbReference type="GO" id="GO:0016874">
    <property type="term" value="F:ligase activity"/>
    <property type="evidence" value="ECO:0007669"/>
    <property type="project" value="UniProtKB-KW"/>
</dbReference>
<dbReference type="KEGG" id="hbl:XJ32_09650"/>
<keyword evidence="2 4" id="KW-0474">Menaquinone biosynthesis</keyword>
<evidence type="ECO:0000256" key="2">
    <source>
        <dbReference type="ARBA" id="ARBA00022428"/>
    </source>
</evidence>
<sequence length="294" mass="33678">MQTLPHTANHAYTIAHSPDADDIFMYYAIAFGWVDTPYKLINSALDIETLNVACLQGLYDISAISFSLYPHICNEYALLRTGMSFGEGYGPKMVKRKNAKLKRNFKVALSGEHTTNAMLFRIHYPNARVVYKNFLEIEQSVLSGEVDAGVLIHESILNFSNELEVESYIWDIWQDLCKDDLPLPLGGMALRRSIPLNRAIMLEEVLTRAIQIGLKHKDILTKMLLENNLVRINAKELDIYLQLYANENSHTLSTKQTQALERLYEIGYNHGICKNLIKLEKYLIPKEYTQVRYG</sequence>
<gene>
    <name evidence="4" type="primary">mqnD</name>
    <name evidence="5" type="ORF">XJ32_09650</name>
</gene>
<organism evidence="5 6">
    <name type="scientific">Helicobacter bilis</name>
    <dbReference type="NCBI Taxonomy" id="37372"/>
    <lineage>
        <taxon>Bacteria</taxon>
        <taxon>Pseudomonadati</taxon>
        <taxon>Campylobacterota</taxon>
        <taxon>Epsilonproteobacteria</taxon>
        <taxon>Campylobacterales</taxon>
        <taxon>Helicobacteraceae</taxon>
        <taxon>Helicobacter</taxon>
    </lineage>
</organism>
<comment type="caution">
    <text evidence="4">Lacks conserved residue(s) required for the propagation of feature annotation.</text>
</comment>
<proteinExistence type="inferred from homology"/>
<dbReference type="PANTHER" id="PTHR37167:SF1">
    <property type="entry name" value="1,4-DIHYDROXY-6-NAPHTOATE SYNTHASE"/>
    <property type="match status" value="1"/>
</dbReference>
<dbReference type="Gene3D" id="3.40.190.10">
    <property type="entry name" value="Periplasmic binding protein-like II"/>
    <property type="match status" value="2"/>
</dbReference>
<accession>A0A1Q2LIP4</accession>
<evidence type="ECO:0000256" key="3">
    <source>
        <dbReference type="ARBA" id="ARBA00023239"/>
    </source>
</evidence>
<dbReference type="PANTHER" id="PTHR37167">
    <property type="entry name" value="1,4-DIHYDROXY-6-NAPHTOATE SYNTHASE"/>
    <property type="match status" value="1"/>
</dbReference>
<dbReference type="GO" id="GO:0009234">
    <property type="term" value="P:menaquinone biosynthetic process"/>
    <property type="evidence" value="ECO:0007669"/>
    <property type="project" value="UniProtKB-UniRule"/>
</dbReference>
<dbReference type="AlphaFoldDB" id="A0A1Q2LIP4"/>
<dbReference type="EC" id="4.1.99.29" evidence="4"/>
<dbReference type="SUPFAM" id="SSF53850">
    <property type="entry name" value="Periplasmic binding protein-like II"/>
    <property type="match status" value="1"/>
</dbReference>
<keyword evidence="3 4" id="KW-0456">Lyase</keyword>
<dbReference type="RefSeq" id="WP_077389379.1">
    <property type="nucleotide sequence ID" value="NZ_CP019645.1"/>
</dbReference>
<evidence type="ECO:0000313" key="6">
    <source>
        <dbReference type="Proteomes" id="UP000188298"/>
    </source>
</evidence>
<reference evidence="5 6" key="1">
    <citation type="submission" date="2017-02" db="EMBL/GenBank/DDBJ databases">
        <title>Whole genome sequencing of Helicobacter bilis strain AAQJH.</title>
        <authorList>
            <person name="Conlan S."/>
            <person name="Thomas P.J."/>
            <person name="Mullikin J."/>
            <person name="Palmore T.N."/>
            <person name="Frank K.M."/>
            <person name="Segre J.A."/>
        </authorList>
    </citation>
    <scope>NUCLEOTIDE SEQUENCE [LARGE SCALE GENOMIC DNA]</scope>
    <source>
        <strain evidence="5 6">AAQJH</strain>
    </source>
</reference>